<dbReference type="Proteomes" id="UP001519460">
    <property type="component" value="Unassembled WGS sequence"/>
</dbReference>
<dbReference type="EMBL" id="JACVVK020000065">
    <property type="protein sequence ID" value="KAK7496671.1"/>
    <property type="molecule type" value="Genomic_DNA"/>
</dbReference>
<feature type="domain" description="RXYLT1 N-terminal" evidence="2">
    <location>
        <begin position="1"/>
        <end position="97"/>
    </location>
</feature>
<dbReference type="Pfam" id="PF24785">
    <property type="entry name" value="RXYLT1_C"/>
    <property type="match status" value="1"/>
</dbReference>
<dbReference type="InterPro" id="IPR057538">
    <property type="entry name" value="RXYLT1_C"/>
</dbReference>
<evidence type="ECO:0000259" key="2">
    <source>
        <dbReference type="Pfam" id="PF24786"/>
    </source>
</evidence>
<feature type="non-terminal residue" evidence="3">
    <location>
        <position position="1"/>
    </location>
</feature>
<dbReference type="Pfam" id="PF24786">
    <property type="entry name" value="RXYLT1_N"/>
    <property type="match status" value="1"/>
</dbReference>
<organism evidence="3 4">
    <name type="scientific">Batillaria attramentaria</name>
    <dbReference type="NCBI Taxonomy" id="370345"/>
    <lineage>
        <taxon>Eukaryota</taxon>
        <taxon>Metazoa</taxon>
        <taxon>Spiralia</taxon>
        <taxon>Lophotrochozoa</taxon>
        <taxon>Mollusca</taxon>
        <taxon>Gastropoda</taxon>
        <taxon>Caenogastropoda</taxon>
        <taxon>Sorbeoconcha</taxon>
        <taxon>Cerithioidea</taxon>
        <taxon>Batillariidae</taxon>
        <taxon>Batillaria</taxon>
    </lineage>
</organism>
<dbReference type="PANTHER" id="PTHR15576:SF1">
    <property type="entry name" value="RIBITOL-5-PHOSPHATE XYLOSYLTRANSFERASE 1"/>
    <property type="match status" value="1"/>
</dbReference>
<dbReference type="AlphaFoldDB" id="A0ABD0LBJ0"/>
<name>A0ABD0LBJ0_9CAEN</name>
<protein>
    <recommendedName>
        <fullName evidence="5">Transmembrane protein 5</fullName>
    </recommendedName>
</protein>
<keyword evidence="4" id="KW-1185">Reference proteome</keyword>
<accession>A0ABD0LBJ0</accession>
<dbReference type="InterPro" id="IPR057539">
    <property type="entry name" value="RXYLT1_N"/>
</dbReference>
<comment type="caution">
    <text evidence="3">The sequence shown here is derived from an EMBL/GenBank/DDBJ whole genome shotgun (WGS) entry which is preliminary data.</text>
</comment>
<evidence type="ECO:0008006" key="5">
    <source>
        <dbReference type="Google" id="ProtNLM"/>
    </source>
</evidence>
<evidence type="ECO:0000313" key="3">
    <source>
        <dbReference type="EMBL" id="KAK7496671.1"/>
    </source>
</evidence>
<evidence type="ECO:0000313" key="4">
    <source>
        <dbReference type="Proteomes" id="UP001519460"/>
    </source>
</evidence>
<gene>
    <name evidence="3" type="ORF">BaRGS_00012078</name>
</gene>
<sequence>FRTGPGVIPSKVPKDAENVLLVLNGRDAAKVDFAKMWLDFLPTLPRLRNAAVLLLGDERCRNGWIRPYMTQGTNRLRSVFLVYDSAEIDNVSYYQWPLGVATYRDFPKVSSSRLPVELQRKYMCNFLGTVYKNSSRETLLAVLESSPHRQSCYIKPRLEWLPQETTQTREDYLHALSQSDLTLSPVGQNTECYRIYEAMAYGSVPVVEDVMTPGECGPSPASRLYPLRILKELDAPVIYIKDWRTLPEVLGREAKLSDAEKVRRRQKVIEWYENFKSLMRDRLVKVLEDRFFNINR</sequence>
<dbReference type="PANTHER" id="PTHR15576">
    <property type="entry name" value="RIBITOL-5-PHOSPHATE XYLOSYLTRANSFERASE 1"/>
    <property type="match status" value="1"/>
</dbReference>
<evidence type="ECO:0000259" key="1">
    <source>
        <dbReference type="Pfam" id="PF24785"/>
    </source>
</evidence>
<feature type="domain" description="RXYLT1 C-terminal" evidence="1">
    <location>
        <begin position="103"/>
        <end position="292"/>
    </location>
</feature>
<proteinExistence type="predicted"/>
<dbReference type="InterPro" id="IPR055286">
    <property type="entry name" value="RXYLT1-like"/>
</dbReference>
<reference evidence="3 4" key="1">
    <citation type="journal article" date="2023" name="Sci. Data">
        <title>Genome assembly of the Korean intertidal mud-creeper Batillaria attramentaria.</title>
        <authorList>
            <person name="Patra A.K."/>
            <person name="Ho P.T."/>
            <person name="Jun S."/>
            <person name="Lee S.J."/>
            <person name="Kim Y."/>
            <person name="Won Y.J."/>
        </authorList>
    </citation>
    <scope>NUCLEOTIDE SEQUENCE [LARGE SCALE GENOMIC DNA]</scope>
    <source>
        <strain evidence="3">Wonlab-2016</strain>
    </source>
</reference>